<reference evidence="1" key="1">
    <citation type="submission" date="2020-03" db="EMBL/GenBank/DDBJ databases">
        <title>The deep terrestrial virosphere.</title>
        <authorList>
            <person name="Holmfeldt K."/>
            <person name="Nilsson E."/>
            <person name="Simone D."/>
            <person name="Lopez-Fernandez M."/>
            <person name="Wu X."/>
            <person name="de Brujin I."/>
            <person name="Lundin D."/>
            <person name="Andersson A."/>
            <person name="Bertilsson S."/>
            <person name="Dopson M."/>
        </authorList>
    </citation>
    <scope>NUCLEOTIDE SEQUENCE</scope>
    <source>
        <strain evidence="1">MM415A02080</strain>
    </source>
</reference>
<dbReference type="AlphaFoldDB" id="A0A6M3JVZ2"/>
<name>A0A6M3JVZ2_9ZZZZ</name>
<proteinExistence type="predicted"/>
<evidence type="ECO:0000313" key="1">
    <source>
        <dbReference type="EMBL" id="QJA74180.1"/>
    </source>
</evidence>
<gene>
    <name evidence="1" type="ORF">MM415A02080_0002</name>
</gene>
<protein>
    <recommendedName>
        <fullName evidence="2">DNA polymerase</fullName>
    </recommendedName>
</protein>
<accession>A0A6M3JVZ2</accession>
<organism evidence="1">
    <name type="scientific">viral metagenome</name>
    <dbReference type="NCBI Taxonomy" id="1070528"/>
    <lineage>
        <taxon>unclassified sequences</taxon>
        <taxon>metagenomes</taxon>
        <taxon>organismal metagenomes</taxon>
    </lineage>
</organism>
<sequence length="341" mass="37878">MKVEELLKGIKYVMPGVDQAQIVSEGADLITFEGQWVRSYDGRLSVSYPLETGLACSVLGKPLYDLLTKLGGGNVRMILEGDQFQLKGAGKKLTLQVVQRDLDQDVFDLSKASFVPLPKDFTEGVGLCFFSVAKDPTLGPLTGMYIEGKMILASDNFRISHYEMEGEIQGPVILPYECVTYITKMEGISEVAVDAPSWIHFRNEDGITLSSRLVSGEYRKDGILKILGVEKEGNYVFPDGLADAVTRAKVVGYEDSYDNPIVLLQREGKQLVVVGQKKGVGEYEERVAWEADFPEDGRMEMNPDFLMKVLKITKSFSVDKAGKFAIFTGKNFEHLEITKVI</sequence>
<dbReference type="Gene3D" id="3.10.150.10">
    <property type="entry name" value="DNA Polymerase III, subunit A, domain 2"/>
    <property type="match status" value="1"/>
</dbReference>
<dbReference type="EMBL" id="MT142080">
    <property type="protein sequence ID" value="QJA74180.1"/>
    <property type="molecule type" value="Genomic_DNA"/>
</dbReference>
<evidence type="ECO:0008006" key="2">
    <source>
        <dbReference type="Google" id="ProtNLM"/>
    </source>
</evidence>
<dbReference type="Gene3D" id="3.70.10.10">
    <property type="match status" value="1"/>
</dbReference>